<organism evidence="1 2">
    <name type="scientific">Candidatus Gottesmanbacteria bacterium GW2011_GWA2_43_14</name>
    <dbReference type="NCBI Taxonomy" id="1618443"/>
    <lineage>
        <taxon>Bacteria</taxon>
        <taxon>Candidatus Gottesmaniibacteriota</taxon>
    </lineage>
</organism>
<sequence length="32" mass="3785">MMEIYAKEKLAIIENLFDPGGEIYTFLKEKIH</sequence>
<accession>A0A0G1GHM6</accession>
<gene>
    <name evidence="1" type="ORF">UV73_C0002G0007</name>
</gene>
<dbReference type="AlphaFoldDB" id="A0A0G1GHM6"/>
<dbReference type="EMBL" id="LCFP01000002">
    <property type="protein sequence ID" value="KKS98293.1"/>
    <property type="molecule type" value="Genomic_DNA"/>
</dbReference>
<protein>
    <submittedName>
        <fullName evidence="1">Uncharacterized protein</fullName>
    </submittedName>
</protein>
<evidence type="ECO:0000313" key="1">
    <source>
        <dbReference type="EMBL" id="KKS98293.1"/>
    </source>
</evidence>
<comment type="caution">
    <text evidence="1">The sequence shown here is derived from an EMBL/GenBank/DDBJ whole genome shotgun (WGS) entry which is preliminary data.</text>
</comment>
<name>A0A0G1GHM6_9BACT</name>
<dbReference type="Proteomes" id="UP000034894">
    <property type="component" value="Unassembled WGS sequence"/>
</dbReference>
<evidence type="ECO:0000313" key="2">
    <source>
        <dbReference type="Proteomes" id="UP000034894"/>
    </source>
</evidence>
<reference evidence="1 2" key="1">
    <citation type="journal article" date="2015" name="Nature">
        <title>rRNA introns, odd ribosomes, and small enigmatic genomes across a large radiation of phyla.</title>
        <authorList>
            <person name="Brown C.T."/>
            <person name="Hug L.A."/>
            <person name="Thomas B.C."/>
            <person name="Sharon I."/>
            <person name="Castelle C.J."/>
            <person name="Singh A."/>
            <person name="Wilkins M.J."/>
            <person name="Williams K.H."/>
            <person name="Banfield J.F."/>
        </authorList>
    </citation>
    <scope>NUCLEOTIDE SEQUENCE [LARGE SCALE GENOMIC DNA]</scope>
</reference>
<proteinExistence type="predicted"/>